<feature type="chain" id="PRO_5042825464" description="Arginase" evidence="6">
    <location>
        <begin position="16"/>
        <end position="878"/>
    </location>
</feature>
<evidence type="ECO:0000256" key="5">
    <source>
        <dbReference type="SAM" id="MobiDB-lite"/>
    </source>
</evidence>
<dbReference type="PANTHER" id="PTHR11358">
    <property type="entry name" value="ARGINASE/AGMATINASE"/>
    <property type="match status" value="1"/>
</dbReference>
<name>A0AAN9UN23_9PEZI</name>
<feature type="compositionally biased region" description="Low complexity" evidence="5">
    <location>
        <begin position="324"/>
        <end position="335"/>
    </location>
</feature>
<keyword evidence="6" id="KW-0732">Signal</keyword>
<sequence length="878" mass="97117">MSSFFLCLLVAVSQAREIIFPPVAAIQGSSGQVPVQLGTDLDDDVDLSTDPVGGLTSFAHLPYVPCFGPKSDDETEKYDIAILGAPFDTATSYRPGARFGPHGIRDGSRRVRPPHSWSVYTGRNRFEEWAKLVDCGDAPLTFVDNTVALKQLVKAHKVCQAISGRLANNASIATIPRIMMLGGDHTITLAALRSTFERWGIVNVIHFDSHIDTWNPRLRGGGVTEYASVNHGTFLHIAHEEGLISNDSSIHAGIRAPLGTRRKDLDNDAHCGFDIVTARDIDELGAKGVIQKLKDRVGDGKVYITVDIDVLDPAYAPATGTAEPGGWTTPTTLGGDNDGPRAVDDKGRKCIKSKRECTGYDRDVIFVNRTPSSPSTTATSVLSELRAQQLRKDTLVTPRVEADLHRLFSNSSRHSQEFRKYAVELLEATYLPKQSVSSSSNAENSEGSFSWAYHLTDLTGPSKSLDTSVFAFCLAQLHFTGTGNASLYQCLDQYNTALQYLYSDLDDPEKRVQEETLAAIVVLSTCELFVCPAENGWGVHARGIAEILRLRDPGMARTPAWRHLFSRMRIVCTLEALSKRQAKILENDIWRQIVTESGFNGALDEVYRMTADIPAILERAVGLPSIGDHSSLLKEAAATTQSILAMVKSFETWYDGFCKASQTHRFWSVPSCATNPADIDPSNKVFPLCFMFESLSVAVTVVMCWSVAAQLYSNVIQIYDLVQERLGRHIELGFILAQAAPPEVDAASPLGASSQSTLLPTTEKIRSIQIQDIRTEGARMARYVCQSLEYFHRIEMGTYGGHAATYPIWSARQYFRLHPGHEREWSWLRNIHKMEGPGTRWGLSMMTFEDIVEPLGGWSRLKIRLQQNLAWGTSRQQP</sequence>
<evidence type="ECO:0000256" key="2">
    <source>
        <dbReference type="ARBA" id="ARBA00022801"/>
    </source>
</evidence>
<evidence type="ECO:0000256" key="4">
    <source>
        <dbReference type="RuleBase" id="RU003684"/>
    </source>
</evidence>
<feature type="signal peptide" evidence="6">
    <location>
        <begin position="1"/>
        <end position="15"/>
    </location>
</feature>
<organism evidence="7 8">
    <name type="scientific">Diatrype stigma</name>
    <dbReference type="NCBI Taxonomy" id="117547"/>
    <lineage>
        <taxon>Eukaryota</taxon>
        <taxon>Fungi</taxon>
        <taxon>Dikarya</taxon>
        <taxon>Ascomycota</taxon>
        <taxon>Pezizomycotina</taxon>
        <taxon>Sordariomycetes</taxon>
        <taxon>Xylariomycetidae</taxon>
        <taxon>Xylariales</taxon>
        <taxon>Diatrypaceae</taxon>
        <taxon>Diatrype</taxon>
    </lineage>
</organism>
<dbReference type="PRINTS" id="PR00116">
    <property type="entry name" value="ARGINASE"/>
</dbReference>
<dbReference type="AlphaFoldDB" id="A0AAN9UN23"/>
<proteinExistence type="inferred from homology"/>
<evidence type="ECO:0000256" key="1">
    <source>
        <dbReference type="ARBA" id="ARBA00022723"/>
    </source>
</evidence>
<dbReference type="Proteomes" id="UP001320420">
    <property type="component" value="Unassembled WGS sequence"/>
</dbReference>
<dbReference type="InterPro" id="IPR020855">
    <property type="entry name" value="Ureohydrolase_Mn_BS"/>
</dbReference>
<dbReference type="GO" id="GO:0033389">
    <property type="term" value="P:putrescine biosynthetic process from arginine, via agmatine"/>
    <property type="evidence" value="ECO:0007669"/>
    <property type="project" value="TreeGrafter"/>
</dbReference>
<keyword evidence="1" id="KW-0479">Metal-binding</keyword>
<comment type="similarity">
    <text evidence="3 4">Belongs to the arginase family.</text>
</comment>
<dbReference type="GO" id="GO:0046872">
    <property type="term" value="F:metal ion binding"/>
    <property type="evidence" value="ECO:0007669"/>
    <property type="project" value="UniProtKB-KW"/>
</dbReference>
<dbReference type="PROSITE" id="PS51409">
    <property type="entry name" value="ARGINASE_2"/>
    <property type="match status" value="1"/>
</dbReference>
<evidence type="ECO:0008006" key="9">
    <source>
        <dbReference type="Google" id="ProtNLM"/>
    </source>
</evidence>
<dbReference type="PANTHER" id="PTHR11358:SF28">
    <property type="entry name" value="HYPOTHETICAL ARGINASE FAMILY PROTEIN (EUROFUNG)"/>
    <property type="match status" value="1"/>
</dbReference>
<dbReference type="Pfam" id="PF00491">
    <property type="entry name" value="Arginase"/>
    <property type="match status" value="1"/>
</dbReference>
<feature type="region of interest" description="Disordered" evidence="5">
    <location>
        <begin position="321"/>
        <end position="346"/>
    </location>
</feature>
<evidence type="ECO:0000313" key="7">
    <source>
        <dbReference type="EMBL" id="KAK7750112.1"/>
    </source>
</evidence>
<dbReference type="GO" id="GO:0008783">
    <property type="term" value="F:agmatinase activity"/>
    <property type="evidence" value="ECO:0007669"/>
    <property type="project" value="TreeGrafter"/>
</dbReference>
<dbReference type="InterPro" id="IPR023696">
    <property type="entry name" value="Ureohydrolase_dom_sf"/>
</dbReference>
<keyword evidence="8" id="KW-1185">Reference proteome</keyword>
<dbReference type="Gene3D" id="3.40.800.10">
    <property type="entry name" value="Ureohydrolase domain"/>
    <property type="match status" value="1"/>
</dbReference>
<dbReference type="SUPFAM" id="SSF52768">
    <property type="entry name" value="Arginase/deacetylase"/>
    <property type="match status" value="1"/>
</dbReference>
<dbReference type="InterPro" id="IPR006035">
    <property type="entry name" value="Ureohydrolase"/>
</dbReference>
<dbReference type="CDD" id="cd11592">
    <property type="entry name" value="Agmatinase_PAH"/>
    <property type="match status" value="1"/>
</dbReference>
<evidence type="ECO:0000313" key="8">
    <source>
        <dbReference type="Proteomes" id="UP001320420"/>
    </source>
</evidence>
<reference evidence="7 8" key="1">
    <citation type="submission" date="2024-02" db="EMBL/GenBank/DDBJ databases">
        <title>De novo assembly and annotation of 12 fungi associated with fruit tree decline syndrome in Ontario, Canada.</title>
        <authorList>
            <person name="Sulman M."/>
            <person name="Ellouze W."/>
            <person name="Ilyukhin E."/>
        </authorList>
    </citation>
    <scope>NUCLEOTIDE SEQUENCE [LARGE SCALE GENOMIC DNA]</scope>
    <source>
        <strain evidence="7 8">M11/M66-122</strain>
    </source>
</reference>
<dbReference type="EMBL" id="JAKJXP020000070">
    <property type="protein sequence ID" value="KAK7750112.1"/>
    <property type="molecule type" value="Genomic_DNA"/>
</dbReference>
<accession>A0AAN9UN23</accession>
<keyword evidence="2 4" id="KW-0378">Hydrolase</keyword>
<gene>
    <name evidence="7" type="ORF">SLS62_007980</name>
</gene>
<evidence type="ECO:0000256" key="3">
    <source>
        <dbReference type="PROSITE-ProRule" id="PRU00742"/>
    </source>
</evidence>
<protein>
    <recommendedName>
        <fullName evidence="9">Arginase</fullName>
    </recommendedName>
</protein>
<dbReference type="PROSITE" id="PS01053">
    <property type="entry name" value="ARGINASE_1"/>
    <property type="match status" value="1"/>
</dbReference>
<evidence type="ECO:0000256" key="6">
    <source>
        <dbReference type="SAM" id="SignalP"/>
    </source>
</evidence>
<comment type="caution">
    <text evidence="7">The sequence shown here is derived from an EMBL/GenBank/DDBJ whole genome shotgun (WGS) entry which is preliminary data.</text>
</comment>